<dbReference type="Pfam" id="PF07929">
    <property type="entry name" value="PRiA4_ORF3"/>
    <property type="match status" value="1"/>
</dbReference>
<evidence type="ECO:0000313" key="3">
    <source>
        <dbReference type="Proteomes" id="UP000264215"/>
    </source>
</evidence>
<reference evidence="2 3" key="1">
    <citation type="journal article" date="2018" name="Nat. Biotechnol.">
        <title>A standardized bacterial taxonomy based on genome phylogeny substantially revises the tree of life.</title>
        <authorList>
            <person name="Parks D.H."/>
            <person name="Chuvochina M."/>
            <person name="Waite D.W."/>
            <person name="Rinke C."/>
            <person name="Skarshewski A."/>
            <person name="Chaumeil P.A."/>
            <person name="Hugenholtz P."/>
        </authorList>
    </citation>
    <scope>NUCLEOTIDE SEQUENCE [LARGE SCALE GENOMIC DNA]</scope>
    <source>
        <strain evidence="2">UBA9905</strain>
    </source>
</reference>
<comment type="caution">
    <text evidence="2">The sequence shown here is derived from an EMBL/GenBank/DDBJ whole genome shotgun (WGS) entry which is preliminary data.</text>
</comment>
<dbReference type="EMBL" id="DQBS01000078">
    <property type="protein sequence ID" value="HCO69591.1"/>
    <property type="molecule type" value="Genomic_DNA"/>
</dbReference>
<dbReference type="InterPro" id="IPR024047">
    <property type="entry name" value="MM3350-like_sf"/>
</dbReference>
<dbReference type="PANTHER" id="PTHR41878">
    <property type="entry name" value="LEXA REPRESSOR-RELATED"/>
    <property type="match status" value="1"/>
</dbReference>
<dbReference type="PANTHER" id="PTHR41878:SF1">
    <property type="entry name" value="TNPR PROTEIN"/>
    <property type="match status" value="1"/>
</dbReference>
<accession>A0A3D3TKZ0</accession>
<protein>
    <recommendedName>
        <fullName evidence="1">Plasmid pRiA4b Orf3-like domain-containing protein</fullName>
    </recommendedName>
</protein>
<evidence type="ECO:0000259" key="1">
    <source>
        <dbReference type="Pfam" id="PF07929"/>
    </source>
</evidence>
<dbReference type="AlphaFoldDB" id="A0A3D3TKZ0"/>
<dbReference type="InterPro" id="IPR012912">
    <property type="entry name" value="Plasmid_pRiA4b_Orf3-like"/>
</dbReference>
<name>A0A3D3TKZ0_9BACT</name>
<evidence type="ECO:0000313" key="2">
    <source>
        <dbReference type="EMBL" id="HCO69591.1"/>
    </source>
</evidence>
<dbReference type="SUPFAM" id="SSF159941">
    <property type="entry name" value="MM3350-like"/>
    <property type="match status" value="1"/>
</dbReference>
<organism evidence="2 3">
    <name type="scientific">Mesotoga infera</name>
    <dbReference type="NCBI Taxonomy" id="1236046"/>
    <lineage>
        <taxon>Bacteria</taxon>
        <taxon>Thermotogati</taxon>
        <taxon>Thermotogota</taxon>
        <taxon>Thermotogae</taxon>
        <taxon>Kosmotogales</taxon>
        <taxon>Kosmotogaceae</taxon>
        <taxon>Mesotoga</taxon>
    </lineage>
</organism>
<gene>
    <name evidence="2" type="ORF">DIT26_03255</name>
</gene>
<sequence>MKKGYKLIYQFKIMLLDITPLIWRRIQVPDIYTFWDLHVAIQDAMGWSDYHLHEFQVVDPKSDELIFIGLPIEDNFKEVHDSRKLRISDYLSINNRKASYLYDFGDNWIHDVLLEEVLGRDLSVKYPRCIAGERACPPEDVGGVMGYRDLVQAMKNKKHPDREDLIDWLGSEYDPEYFDRMQIHFDDPDERLKNTY</sequence>
<dbReference type="Proteomes" id="UP000264215">
    <property type="component" value="Unassembled WGS sequence"/>
</dbReference>
<dbReference type="Gene3D" id="3.10.290.30">
    <property type="entry name" value="MM3350-like"/>
    <property type="match status" value="1"/>
</dbReference>
<feature type="domain" description="Plasmid pRiA4b Orf3-like" evidence="1">
    <location>
        <begin position="8"/>
        <end position="180"/>
    </location>
</feature>
<proteinExistence type="predicted"/>